<feature type="transmembrane region" description="Helical" evidence="6">
    <location>
        <begin position="300"/>
        <end position="319"/>
    </location>
</feature>
<dbReference type="Pfam" id="PF07690">
    <property type="entry name" value="MFS_1"/>
    <property type="match status" value="1"/>
</dbReference>
<evidence type="ECO:0000313" key="8">
    <source>
        <dbReference type="EMBL" id="PMD27075.1"/>
    </source>
</evidence>
<evidence type="ECO:0000256" key="5">
    <source>
        <dbReference type="SAM" id="MobiDB-lite"/>
    </source>
</evidence>
<accession>A0A2J6QLE4</accession>
<dbReference type="SUPFAM" id="SSF103473">
    <property type="entry name" value="MFS general substrate transporter"/>
    <property type="match status" value="1"/>
</dbReference>
<evidence type="ECO:0000256" key="6">
    <source>
        <dbReference type="SAM" id="Phobius"/>
    </source>
</evidence>
<feature type="transmembrane region" description="Helical" evidence="6">
    <location>
        <begin position="90"/>
        <end position="123"/>
    </location>
</feature>
<dbReference type="PANTHER" id="PTHR23520:SF5">
    <property type="entry name" value="TRANSPORTER, PUTATIVE (AFU_ORTHOLOGUE AFUA_3G04000)-RELATED"/>
    <property type="match status" value="1"/>
</dbReference>
<feature type="region of interest" description="Disordered" evidence="5">
    <location>
        <begin position="445"/>
        <end position="481"/>
    </location>
</feature>
<feature type="transmembrane region" description="Helical" evidence="6">
    <location>
        <begin position="339"/>
        <end position="360"/>
    </location>
</feature>
<dbReference type="InterPro" id="IPR011701">
    <property type="entry name" value="MFS"/>
</dbReference>
<evidence type="ECO:0000256" key="4">
    <source>
        <dbReference type="ARBA" id="ARBA00023136"/>
    </source>
</evidence>
<evidence type="ECO:0000256" key="2">
    <source>
        <dbReference type="ARBA" id="ARBA00022692"/>
    </source>
</evidence>
<keyword evidence="4 6" id="KW-0472">Membrane</keyword>
<evidence type="ECO:0000256" key="1">
    <source>
        <dbReference type="ARBA" id="ARBA00004141"/>
    </source>
</evidence>
<dbReference type="InterPro" id="IPR005828">
    <property type="entry name" value="MFS_sugar_transport-like"/>
</dbReference>
<dbReference type="Proteomes" id="UP000235672">
    <property type="component" value="Unassembled WGS sequence"/>
</dbReference>
<dbReference type="PANTHER" id="PTHR23520">
    <property type="entry name" value="TRANSPORTER, PUTATIVE (AFU_ORTHOLOGUE AFUA_3G04000)-RELATED"/>
    <property type="match status" value="1"/>
</dbReference>
<dbReference type="InterPro" id="IPR036259">
    <property type="entry name" value="MFS_trans_sf"/>
</dbReference>
<feature type="compositionally biased region" description="Polar residues" evidence="5">
    <location>
        <begin position="227"/>
        <end position="240"/>
    </location>
</feature>
<reference evidence="8 9" key="1">
    <citation type="submission" date="2016-05" db="EMBL/GenBank/DDBJ databases">
        <title>A degradative enzymes factory behind the ericoid mycorrhizal symbiosis.</title>
        <authorList>
            <consortium name="DOE Joint Genome Institute"/>
            <person name="Martino E."/>
            <person name="Morin E."/>
            <person name="Grelet G."/>
            <person name="Kuo A."/>
            <person name="Kohler A."/>
            <person name="Daghino S."/>
            <person name="Barry K."/>
            <person name="Choi C."/>
            <person name="Cichocki N."/>
            <person name="Clum A."/>
            <person name="Copeland A."/>
            <person name="Hainaut M."/>
            <person name="Haridas S."/>
            <person name="Labutti K."/>
            <person name="Lindquist E."/>
            <person name="Lipzen A."/>
            <person name="Khouja H.-R."/>
            <person name="Murat C."/>
            <person name="Ohm R."/>
            <person name="Olson A."/>
            <person name="Spatafora J."/>
            <person name="Veneault-Fourrey C."/>
            <person name="Henrissat B."/>
            <person name="Grigoriev I."/>
            <person name="Martin F."/>
            <person name="Perotto S."/>
        </authorList>
    </citation>
    <scope>NUCLEOTIDE SEQUENCE [LARGE SCALE GENOMIC DNA]</scope>
    <source>
        <strain evidence="8 9">UAMH 7357</strain>
    </source>
</reference>
<dbReference type="GO" id="GO:0022857">
    <property type="term" value="F:transmembrane transporter activity"/>
    <property type="evidence" value="ECO:0007669"/>
    <property type="project" value="InterPro"/>
</dbReference>
<dbReference type="STRING" id="1745343.A0A2J6QLE4"/>
<keyword evidence="2 6" id="KW-0812">Transmembrane</keyword>
<feature type="transmembrane region" description="Helical" evidence="6">
    <location>
        <begin position="417"/>
        <end position="439"/>
    </location>
</feature>
<organism evidence="8 9">
    <name type="scientific">Hyaloscypha hepaticicola</name>
    <dbReference type="NCBI Taxonomy" id="2082293"/>
    <lineage>
        <taxon>Eukaryota</taxon>
        <taxon>Fungi</taxon>
        <taxon>Dikarya</taxon>
        <taxon>Ascomycota</taxon>
        <taxon>Pezizomycotina</taxon>
        <taxon>Leotiomycetes</taxon>
        <taxon>Helotiales</taxon>
        <taxon>Hyaloscyphaceae</taxon>
        <taxon>Hyaloscypha</taxon>
    </lineage>
</organism>
<dbReference type="Pfam" id="PF00083">
    <property type="entry name" value="Sugar_tr"/>
    <property type="match status" value="1"/>
</dbReference>
<keyword evidence="9" id="KW-1185">Reference proteome</keyword>
<evidence type="ECO:0000259" key="7">
    <source>
        <dbReference type="PROSITE" id="PS50850"/>
    </source>
</evidence>
<sequence>MFKKFFSKALQESGLTTLWFSSLDAKLLCAQRFIRLFAYGSSTLILVSYLSALNISKSKIGLFMTLTLIGDTALSFIFTVSADFLGRRAILVFGAVLMSGAGAIFALCGNYWVLLVAAVIGVISPNGNEIGPFRAIEESTIAQITPKENRGDIYAWYSLLGALGSAIGLGVCGVFLNYLVSALGWDTIKAYRAVFWAYSALGGIMLCFILGLSKNCEVEKTPEPMTDSDTPSVESDTENSSQKKKTLPFWKLVTFSRKSKITVIKLCILFALDSFASSLAPLSWITFFFHNKFKIADNKLGTLFFITSFITALSMLPASSVAKRLGNIKTMVFAHLPGAIFLALIPLPNSVSLAITFLILRSSTQSMDTAPRSAFLAGVVEPHERTAMMGFIFMARSASSSGGPILTGVLAQKGLLWVAFVLAGAGMCVYDAGILVAFWRHRSPENREEDQEENNDVERVDSAKSGEMPEASSTEWKEKKSEARIEIEELKVPALEKE</sequence>
<dbReference type="AlphaFoldDB" id="A0A2J6QLE4"/>
<evidence type="ECO:0000313" key="9">
    <source>
        <dbReference type="Proteomes" id="UP000235672"/>
    </source>
</evidence>
<dbReference type="Gene3D" id="1.20.1250.20">
    <property type="entry name" value="MFS general substrate transporter like domains"/>
    <property type="match status" value="1"/>
</dbReference>
<protein>
    <submittedName>
        <fullName evidence="8">MFS general substrate transporter</fullName>
    </submittedName>
</protein>
<name>A0A2J6QLE4_9HELO</name>
<dbReference type="PROSITE" id="PS50850">
    <property type="entry name" value="MFS"/>
    <property type="match status" value="1"/>
</dbReference>
<feature type="domain" description="Major facilitator superfamily (MFS) profile" evidence="7">
    <location>
        <begin position="10"/>
        <end position="442"/>
    </location>
</feature>
<comment type="subcellular location">
    <subcellularLocation>
        <location evidence="1">Membrane</location>
        <topology evidence="1">Multi-pass membrane protein</topology>
    </subcellularLocation>
</comment>
<feature type="transmembrane region" description="Helical" evidence="6">
    <location>
        <begin position="36"/>
        <end position="54"/>
    </location>
</feature>
<dbReference type="InterPro" id="IPR020846">
    <property type="entry name" value="MFS_dom"/>
</dbReference>
<gene>
    <name evidence="8" type="ORF">NA56DRAFT_684541</name>
</gene>
<evidence type="ECO:0000256" key="3">
    <source>
        <dbReference type="ARBA" id="ARBA00022989"/>
    </source>
</evidence>
<dbReference type="OrthoDB" id="10027823at2759"/>
<feature type="region of interest" description="Disordered" evidence="5">
    <location>
        <begin position="221"/>
        <end position="240"/>
    </location>
</feature>
<proteinExistence type="predicted"/>
<dbReference type="GO" id="GO:0000329">
    <property type="term" value="C:fungal-type vacuole membrane"/>
    <property type="evidence" value="ECO:0007669"/>
    <property type="project" value="TreeGrafter"/>
</dbReference>
<feature type="transmembrane region" description="Helical" evidence="6">
    <location>
        <begin position="263"/>
        <end position="288"/>
    </location>
</feature>
<feature type="transmembrane region" description="Helical" evidence="6">
    <location>
        <begin position="60"/>
        <end position="78"/>
    </location>
</feature>
<keyword evidence="3 6" id="KW-1133">Transmembrane helix</keyword>
<feature type="transmembrane region" description="Helical" evidence="6">
    <location>
        <begin position="154"/>
        <end position="181"/>
    </location>
</feature>
<dbReference type="EMBL" id="KZ613466">
    <property type="protein sequence ID" value="PMD27075.1"/>
    <property type="molecule type" value="Genomic_DNA"/>
</dbReference>
<feature type="transmembrane region" description="Helical" evidence="6">
    <location>
        <begin position="193"/>
        <end position="212"/>
    </location>
</feature>